<dbReference type="RefSeq" id="WP_066400140.1">
    <property type="nucleotide sequence ID" value="NZ_JAGIKZ010000026.1"/>
</dbReference>
<dbReference type="InterPro" id="IPR011009">
    <property type="entry name" value="Kinase-like_dom_sf"/>
</dbReference>
<dbReference type="Gene3D" id="3.90.1200.10">
    <property type="match status" value="1"/>
</dbReference>
<keyword evidence="2" id="KW-1185">Reference proteome</keyword>
<dbReference type="EMBL" id="JAGIKZ010000026">
    <property type="protein sequence ID" value="MBP2242757.1"/>
    <property type="molecule type" value="Genomic_DNA"/>
</dbReference>
<organism evidence="1 2">
    <name type="scientific">Cytobacillus eiseniae</name>
    <dbReference type="NCBI Taxonomy" id="762947"/>
    <lineage>
        <taxon>Bacteria</taxon>
        <taxon>Bacillati</taxon>
        <taxon>Bacillota</taxon>
        <taxon>Bacilli</taxon>
        <taxon>Bacillales</taxon>
        <taxon>Bacillaceae</taxon>
        <taxon>Cytobacillus</taxon>
    </lineage>
</organism>
<proteinExistence type="predicted"/>
<protein>
    <submittedName>
        <fullName evidence="1">Streptomycin 6-kinase</fullName>
        <ecNumber evidence="1">2.7.1.72</ecNumber>
    </submittedName>
</protein>
<reference evidence="1 2" key="1">
    <citation type="submission" date="2021-03" db="EMBL/GenBank/DDBJ databases">
        <title>Genomic Encyclopedia of Type Strains, Phase IV (KMG-IV): sequencing the most valuable type-strain genomes for metagenomic binning, comparative biology and taxonomic classification.</title>
        <authorList>
            <person name="Goeker M."/>
        </authorList>
    </citation>
    <scope>NUCLEOTIDE SEQUENCE [LARGE SCALE GENOMIC DNA]</scope>
    <source>
        <strain evidence="1 2">DSM 26675</strain>
    </source>
</reference>
<accession>A0ABS4RIM0</accession>
<evidence type="ECO:0000313" key="1">
    <source>
        <dbReference type="EMBL" id="MBP2242757.1"/>
    </source>
</evidence>
<dbReference type="SUPFAM" id="SSF56112">
    <property type="entry name" value="Protein kinase-like (PK-like)"/>
    <property type="match status" value="1"/>
</dbReference>
<dbReference type="GO" id="GO:0050300">
    <property type="term" value="F:aminoglycoside 6-kinase activity"/>
    <property type="evidence" value="ECO:0007669"/>
    <property type="project" value="UniProtKB-EC"/>
</dbReference>
<evidence type="ECO:0000313" key="2">
    <source>
        <dbReference type="Proteomes" id="UP001519293"/>
    </source>
</evidence>
<dbReference type="Pfam" id="PF04655">
    <property type="entry name" value="APH_6_hur"/>
    <property type="match status" value="1"/>
</dbReference>
<dbReference type="InterPro" id="IPR006748">
    <property type="entry name" value="NH2Glyco/OHUrea_AB-resist_kin"/>
</dbReference>
<gene>
    <name evidence="1" type="ORF">J2Z40_003337</name>
</gene>
<sequence>MIPLPNRFRQTILSIHKEKGEEWLNNFNHLIDECEKRWQIKVMAPFALSYNFVAPALRRDGTEVVVKLTPPSEEFHTEVSALQLYNGHGIVKIVDVDPQKGILILERLLPGNTLADLENDEEATYIASKVMKKLWIPGSACSQIPTSEQREKSLLKIYEENPIGFGPVTKEILQEATEVFMELNRTIIQPYFLHGDLHHYNILMSGSNSWTAIDPKGLVGDREYDVIQFLLNKLPNDHMSKVIENRIDIFTKELGLDKERICLWGFAHAVLSTCWSVQDHSHYSEAFYQAIHVFRKQSPSL</sequence>
<dbReference type="Proteomes" id="UP001519293">
    <property type="component" value="Unassembled WGS sequence"/>
</dbReference>
<keyword evidence="1" id="KW-0808">Transferase</keyword>
<comment type="caution">
    <text evidence="1">The sequence shown here is derived from an EMBL/GenBank/DDBJ whole genome shotgun (WGS) entry which is preliminary data.</text>
</comment>
<name>A0ABS4RIM0_9BACI</name>
<dbReference type="EC" id="2.7.1.72" evidence="1"/>